<keyword evidence="4" id="KW-0805">Transcription regulation</keyword>
<dbReference type="VEuPathDB" id="FungiDB:ASPZODRAFT_131936"/>
<dbReference type="PANTHER" id="PTHR12707">
    <property type="entry name" value="PINN"/>
    <property type="match status" value="1"/>
</dbReference>
<comment type="similarity">
    <text evidence="2">Belongs to the pinin family.</text>
</comment>
<feature type="compositionally biased region" description="Acidic residues" evidence="9">
    <location>
        <begin position="293"/>
        <end position="309"/>
    </location>
</feature>
<dbReference type="EMBL" id="KV878341">
    <property type="protein sequence ID" value="OJJ47012.1"/>
    <property type="molecule type" value="Genomic_DNA"/>
</dbReference>
<sequence length="309" mass="35339">MADGSLASAVALPEPDDRPQSPEESRLKRRNSSVADPDYKRRRLSSPGERRRASPDAELKEGRQESDRQTDRRAGRRAGREEERRRGQRLFGALLGTLSQTSTVAAQKRRADIEKRQRDKLRLQEEEYDELKKKKKAELLGARQKEHRIYERESMRVRHSNMLAMAHCLKTKTKPVLYYKPWQLQREEEEIIQEQIDEAEATIARETAEFEARHPPEEEAQSKESVPPEKERADVTQTEANQPADAVPETSNAPEPEPNDANQSEATHSDTVASIHDPNLADHNTEDAHRDGEDDGGEMVEDNEDTVMY</sequence>
<keyword evidence="5" id="KW-0804">Transcription</keyword>
<feature type="compositionally biased region" description="Basic and acidic residues" evidence="9">
    <location>
        <begin position="15"/>
        <end position="26"/>
    </location>
</feature>
<name>A0A1L9SIF8_9EURO</name>
<keyword evidence="6" id="KW-0508">mRNA splicing</keyword>
<keyword evidence="7" id="KW-0539">Nucleus</keyword>
<evidence type="ECO:0000256" key="9">
    <source>
        <dbReference type="SAM" id="MobiDB-lite"/>
    </source>
</evidence>
<keyword evidence="12" id="KW-1185">Reference proteome</keyword>
<feature type="compositionally biased region" description="Basic and acidic residues" evidence="9">
    <location>
        <begin position="209"/>
        <end position="234"/>
    </location>
</feature>
<dbReference type="InterPro" id="IPR006786">
    <property type="entry name" value="Pinin_SDK_MemA"/>
</dbReference>
<reference evidence="12" key="1">
    <citation type="journal article" date="2017" name="Genome Biol.">
        <title>Comparative genomics reveals high biological diversity and specific adaptations in the industrially and medically important fungal genus Aspergillus.</title>
        <authorList>
            <person name="de Vries R.P."/>
            <person name="Riley R."/>
            <person name="Wiebenga A."/>
            <person name="Aguilar-Osorio G."/>
            <person name="Amillis S."/>
            <person name="Uchima C.A."/>
            <person name="Anderluh G."/>
            <person name="Asadollahi M."/>
            <person name="Askin M."/>
            <person name="Barry K."/>
            <person name="Battaglia E."/>
            <person name="Bayram O."/>
            <person name="Benocci T."/>
            <person name="Braus-Stromeyer S.A."/>
            <person name="Caldana C."/>
            <person name="Canovas D."/>
            <person name="Cerqueira G.C."/>
            <person name="Chen F."/>
            <person name="Chen W."/>
            <person name="Choi C."/>
            <person name="Clum A."/>
            <person name="Dos Santos R.A."/>
            <person name="Damasio A.R."/>
            <person name="Diallinas G."/>
            <person name="Emri T."/>
            <person name="Fekete E."/>
            <person name="Flipphi M."/>
            <person name="Freyberg S."/>
            <person name="Gallo A."/>
            <person name="Gournas C."/>
            <person name="Habgood R."/>
            <person name="Hainaut M."/>
            <person name="Harispe M.L."/>
            <person name="Henrissat B."/>
            <person name="Hilden K.S."/>
            <person name="Hope R."/>
            <person name="Hossain A."/>
            <person name="Karabika E."/>
            <person name="Karaffa L."/>
            <person name="Karanyi Z."/>
            <person name="Krasevec N."/>
            <person name="Kuo A."/>
            <person name="Kusch H."/>
            <person name="LaButti K."/>
            <person name="Lagendijk E.L."/>
            <person name="Lapidus A."/>
            <person name="Levasseur A."/>
            <person name="Lindquist E."/>
            <person name="Lipzen A."/>
            <person name="Logrieco A.F."/>
            <person name="MacCabe A."/>
            <person name="Maekelae M.R."/>
            <person name="Malavazi I."/>
            <person name="Melin P."/>
            <person name="Meyer V."/>
            <person name="Mielnichuk N."/>
            <person name="Miskei M."/>
            <person name="Molnar A.P."/>
            <person name="Mule G."/>
            <person name="Ngan C.Y."/>
            <person name="Orejas M."/>
            <person name="Orosz E."/>
            <person name="Ouedraogo J.P."/>
            <person name="Overkamp K.M."/>
            <person name="Park H.-S."/>
            <person name="Perrone G."/>
            <person name="Piumi F."/>
            <person name="Punt P.J."/>
            <person name="Ram A.F."/>
            <person name="Ramon A."/>
            <person name="Rauscher S."/>
            <person name="Record E."/>
            <person name="Riano-Pachon D.M."/>
            <person name="Robert V."/>
            <person name="Roehrig J."/>
            <person name="Ruller R."/>
            <person name="Salamov A."/>
            <person name="Salih N.S."/>
            <person name="Samson R.A."/>
            <person name="Sandor E."/>
            <person name="Sanguinetti M."/>
            <person name="Schuetze T."/>
            <person name="Sepcic K."/>
            <person name="Shelest E."/>
            <person name="Sherlock G."/>
            <person name="Sophianopoulou V."/>
            <person name="Squina F.M."/>
            <person name="Sun H."/>
            <person name="Susca A."/>
            <person name="Todd R.B."/>
            <person name="Tsang A."/>
            <person name="Unkles S.E."/>
            <person name="van de Wiele N."/>
            <person name="van Rossen-Uffink D."/>
            <person name="Oliveira J.V."/>
            <person name="Vesth T.C."/>
            <person name="Visser J."/>
            <person name="Yu J.-H."/>
            <person name="Zhou M."/>
            <person name="Andersen M.R."/>
            <person name="Archer D.B."/>
            <person name="Baker S.E."/>
            <person name="Benoit I."/>
            <person name="Brakhage A.A."/>
            <person name="Braus G.H."/>
            <person name="Fischer R."/>
            <person name="Frisvad J.C."/>
            <person name="Goldman G.H."/>
            <person name="Houbraken J."/>
            <person name="Oakley B."/>
            <person name="Pocsi I."/>
            <person name="Scazzocchio C."/>
            <person name="Seiboth B."/>
            <person name="vanKuyk P.A."/>
            <person name="Wortman J."/>
            <person name="Dyer P.S."/>
            <person name="Grigoriev I.V."/>
        </authorList>
    </citation>
    <scope>NUCLEOTIDE SEQUENCE [LARGE SCALE GENOMIC DNA]</scope>
    <source>
        <strain evidence="12">CBS 506.65</strain>
    </source>
</reference>
<organism evidence="11 12">
    <name type="scientific">Penicilliopsis zonata CBS 506.65</name>
    <dbReference type="NCBI Taxonomy" id="1073090"/>
    <lineage>
        <taxon>Eukaryota</taxon>
        <taxon>Fungi</taxon>
        <taxon>Dikarya</taxon>
        <taxon>Ascomycota</taxon>
        <taxon>Pezizomycotina</taxon>
        <taxon>Eurotiomycetes</taxon>
        <taxon>Eurotiomycetidae</taxon>
        <taxon>Eurotiales</taxon>
        <taxon>Aspergillaceae</taxon>
        <taxon>Penicilliopsis</taxon>
    </lineage>
</organism>
<dbReference type="InterPro" id="IPR039853">
    <property type="entry name" value="Pinin"/>
</dbReference>
<evidence type="ECO:0000256" key="4">
    <source>
        <dbReference type="ARBA" id="ARBA00023015"/>
    </source>
</evidence>
<dbReference type="STRING" id="1073090.A0A1L9SIF8"/>
<evidence type="ECO:0000256" key="6">
    <source>
        <dbReference type="ARBA" id="ARBA00023187"/>
    </source>
</evidence>
<feature type="compositionally biased region" description="Basic and acidic residues" evidence="9">
    <location>
        <begin position="48"/>
        <end position="85"/>
    </location>
</feature>
<feature type="compositionally biased region" description="Polar residues" evidence="9">
    <location>
        <begin position="260"/>
        <end position="272"/>
    </location>
</feature>
<evidence type="ECO:0000256" key="8">
    <source>
        <dbReference type="SAM" id="Coils"/>
    </source>
</evidence>
<keyword evidence="3" id="KW-0507">mRNA processing</keyword>
<evidence type="ECO:0000259" key="10">
    <source>
        <dbReference type="Pfam" id="PF04696"/>
    </source>
</evidence>
<feature type="coiled-coil region" evidence="8">
    <location>
        <begin position="104"/>
        <end position="138"/>
    </location>
</feature>
<protein>
    <recommendedName>
        <fullName evidence="10">Pinin/SDK/MemA protein domain-containing protein</fullName>
    </recommendedName>
</protein>
<dbReference type="GO" id="GO:0006397">
    <property type="term" value="P:mRNA processing"/>
    <property type="evidence" value="ECO:0007669"/>
    <property type="project" value="UniProtKB-KW"/>
</dbReference>
<comment type="subcellular location">
    <subcellularLocation>
        <location evidence="1">Nucleus</location>
    </subcellularLocation>
</comment>
<dbReference type="Proteomes" id="UP000184188">
    <property type="component" value="Unassembled WGS sequence"/>
</dbReference>
<feature type="compositionally biased region" description="Basic and acidic residues" evidence="9">
    <location>
        <begin position="279"/>
        <end position="292"/>
    </location>
</feature>
<dbReference type="PANTHER" id="PTHR12707:SF0">
    <property type="entry name" value="PININ"/>
    <property type="match status" value="1"/>
</dbReference>
<feature type="region of interest" description="Disordered" evidence="9">
    <location>
        <begin position="209"/>
        <end position="309"/>
    </location>
</feature>
<evidence type="ECO:0000256" key="3">
    <source>
        <dbReference type="ARBA" id="ARBA00022664"/>
    </source>
</evidence>
<evidence type="ECO:0000256" key="7">
    <source>
        <dbReference type="ARBA" id="ARBA00023242"/>
    </source>
</evidence>
<keyword evidence="8" id="KW-0175">Coiled coil</keyword>
<feature type="region of interest" description="Disordered" evidence="9">
    <location>
        <begin position="1"/>
        <end position="91"/>
    </location>
</feature>
<evidence type="ECO:0000256" key="2">
    <source>
        <dbReference type="ARBA" id="ARBA00010386"/>
    </source>
</evidence>
<dbReference type="Pfam" id="PF04696">
    <property type="entry name" value="Pinin_SDK_memA"/>
    <property type="match status" value="1"/>
</dbReference>
<dbReference type="OrthoDB" id="330772at2759"/>
<evidence type="ECO:0000313" key="11">
    <source>
        <dbReference type="EMBL" id="OJJ47012.1"/>
    </source>
</evidence>
<feature type="domain" description="Pinin/SDK/MemA protein" evidence="10">
    <location>
        <begin position="81"/>
        <end position="196"/>
    </location>
</feature>
<evidence type="ECO:0000256" key="5">
    <source>
        <dbReference type="ARBA" id="ARBA00023163"/>
    </source>
</evidence>
<dbReference type="GO" id="GO:0008380">
    <property type="term" value="P:RNA splicing"/>
    <property type="evidence" value="ECO:0007669"/>
    <property type="project" value="UniProtKB-KW"/>
</dbReference>
<dbReference type="GO" id="GO:0071013">
    <property type="term" value="C:catalytic step 2 spliceosome"/>
    <property type="evidence" value="ECO:0007669"/>
    <property type="project" value="TreeGrafter"/>
</dbReference>
<accession>A0A1L9SIF8</accession>
<proteinExistence type="inferred from homology"/>
<dbReference type="RefSeq" id="XP_022581522.1">
    <property type="nucleotide sequence ID" value="XM_022722881.1"/>
</dbReference>
<gene>
    <name evidence="11" type="ORF">ASPZODRAFT_131936</name>
</gene>
<evidence type="ECO:0000313" key="12">
    <source>
        <dbReference type="Proteomes" id="UP000184188"/>
    </source>
</evidence>
<dbReference type="GeneID" id="34609346"/>
<evidence type="ECO:0000256" key="1">
    <source>
        <dbReference type="ARBA" id="ARBA00004123"/>
    </source>
</evidence>
<dbReference type="AlphaFoldDB" id="A0A1L9SIF8"/>